<sequence>MGATPTGVKLWPGGIVPYEINADLGNIVAIKDAIKALEQQTNVRLVGRYLQNDYVRFSKQTLDNPNSKTGRKGGRQFVNASLNDVGSIVHEICHALGMMHEHCRSDRDSYVIFHADRVTNDMDQYEKDDTSNKTEKYDYESLMHYPAGDPNNPIFESVTGLPAPGDIGSKGSLTITDKTLLEAIYPAAPVIRRTDGEGGAGAVLQTSAIAVMSVNNTAIVANAVSNASGKYQIVLWRIRDNGVVLRMPDPVGATGGKATDVRIVPVGRLFVSAMKNAAGKLLLISHGNNFDRLHDSAGLAGEASDVDIVAIANDRVITPCISGSDRVLSIVWQIRPDGSIERFFDGGTDGPKAKRVTSVVIRDDGSIQIVGILYTTPASKLVLSTWRVDAGSITKLADSGNVMGKADFAQAVKTDTGHVVVVCRDASSRLLLIPFKVADDGALITRLSGLEGHAGKIREVSAAPRPYGLLTAVISDKGQILLIKWGINADGALERLGDSGDQAGQGSQLSVTALPFAAQATVCTAARDGSAKLLPITWDDVDGPGELDVV</sequence>
<dbReference type="Gene3D" id="3.40.390.10">
    <property type="entry name" value="Collagenase (Catalytic Domain)"/>
    <property type="match status" value="1"/>
</dbReference>
<organism evidence="2 3">
    <name type="scientific">Bradyrhizobium barranii subsp. apii</name>
    <dbReference type="NCBI Taxonomy" id="2819348"/>
    <lineage>
        <taxon>Bacteria</taxon>
        <taxon>Pseudomonadati</taxon>
        <taxon>Pseudomonadota</taxon>
        <taxon>Alphaproteobacteria</taxon>
        <taxon>Hyphomicrobiales</taxon>
        <taxon>Nitrobacteraceae</taxon>
        <taxon>Bradyrhizobium</taxon>
        <taxon>Bradyrhizobium barranii</taxon>
    </lineage>
</organism>
<accession>A0A8T5VP31</accession>
<dbReference type="SMART" id="SM00235">
    <property type="entry name" value="ZnMc"/>
    <property type="match status" value="1"/>
</dbReference>
<dbReference type="EMBL" id="CP096257">
    <property type="protein sequence ID" value="UPT92475.1"/>
    <property type="molecule type" value="Genomic_DNA"/>
</dbReference>
<dbReference type="PRINTS" id="PR00480">
    <property type="entry name" value="ASTACIN"/>
</dbReference>
<dbReference type="GO" id="GO:0004222">
    <property type="term" value="F:metalloendopeptidase activity"/>
    <property type="evidence" value="ECO:0007669"/>
    <property type="project" value="UniProtKB-UniRule"/>
</dbReference>
<dbReference type="Proteomes" id="UP000551709">
    <property type="component" value="Plasmid pBb1S5b"/>
</dbReference>
<keyword evidence="2" id="KW-0614">Plasmid</keyword>
<dbReference type="InterPro" id="IPR001506">
    <property type="entry name" value="Peptidase_M12A"/>
</dbReference>
<gene>
    <name evidence="2" type="ORF">HAP41_0000049445</name>
</gene>
<feature type="binding site" evidence="1">
    <location>
        <position position="90"/>
    </location>
    <ligand>
        <name>Zn(2+)</name>
        <dbReference type="ChEBI" id="CHEBI:29105"/>
        <note>catalytic</note>
    </ligand>
</feature>
<feature type="binding site" evidence="1">
    <location>
        <position position="100"/>
    </location>
    <ligand>
        <name>Zn(2+)</name>
        <dbReference type="ChEBI" id="CHEBI:29105"/>
        <note>catalytic</note>
    </ligand>
</feature>
<evidence type="ECO:0000256" key="1">
    <source>
        <dbReference type="PROSITE-ProRule" id="PRU01211"/>
    </source>
</evidence>
<dbReference type="Pfam" id="PF01400">
    <property type="entry name" value="Astacin"/>
    <property type="match status" value="1"/>
</dbReference>
<proteinExistence type="predicted"/>
<dbReference type="PANTHER" id="PTHR10127:SF850">
    <property type="entry name" value="METALLOENDOPEPTIDASE"/>
    <property type="match status" value="1"/>
</dbReference>
<evidence type="ECO:0000313" key="2">
    <source>
        <dbReference type="EMBL" id="UPT92475.1"/>
    </source>
</evidence>
<reference evidence="2" key="2">
    <citation type="submission" date="2022-04" db="EMBL/GenBank/DDBJ databases">
        <authorList>
            <person name="Bromfield E.S.P."/>
            <person name="Cloutier S."/>
        </authorList>
    </citation>
    <scope>NUCLEOTIDE SEQUENCE</scope>
    <source>
        <strain evidence="2">1S5</strain>
        <plasmid evidence="2">pBb1S5b</plasmid>
    </source>
</reference>
<dbReference type="InterPro" id="IPR024079">
    <property type="entry name" value="MetalloPept_cat_dom_sf"/>
</dbReference>
<evidence type="ECO:0000313" key="3">
    <source>
        <dbReference type="Proteomes" id="UP000551709"/>
    </source>
</evidence>
<feature type="binding site" evidence="1">
    <location>
        <position position="94"/>
    </location>
    <ligand>
        <name>Zn(2+)</name>
        <dbReference type="ChEBI" id="CHEBI:29105"/>
        <note>catalytic</note>
    </ligand>
</feature>
<comment type="caution">
    <text evidence="1">Lacks conserved residue(s) required for the propagation of feature annotation.</text>
</comment>
<geneLocation type="plasmid" evidence="2 3">
    <name>pBb1S5b</name>
</geneLocation>
<name>A0A8T5VP31_9BRAD</name>
<dbReference type="AlphaFoldDB" id="A0A8T5VP31"/>
<feature type="active site" evidence="1">
    <location>
        <position position="91"/>
    </location>
</feature>
<keyword evidence="1" id="KW-0479">Metal-binding</keyword>
<dbReference type="RefSeq" id="WP_166107148.1">
    <property type="nucleotide sequence ID" value="NZ_CP096257.1"/>
</dbReference>
<reference evidence="2" key="1">
    <citation type="journal article" date="2017" name="Syst. Appl. Microbiol.">
        <title>Soybeans inoculated with root zone soils of Canadian native legumes harbour diverse and novel Bradyrhizobium spp. that possess agricultural potential.</title>
        <authorList>
            <person name="Bromfield E.S.P."/>
            <person name="Cloutier S."/>
            <person name="Tambong J.T."/>
            <person name="Tran Thi T.V."/>
        </authorList>
    </citation>
    <scope>NUCLEOTIDE SEQUENCE</scope>
    <source>
        <plasmid evidence="2">pBb1S5b</plasmid>
    </source>
</reference>
<keyword evidence="1" id="KW-0482">Metalloprotease</keyword>
<keyword evidence="1" id="KW-0862">Zinc</keyword>
<dbReference type="PANTHER" id="PTHR10127">
    <property type="entry name" value="DISCOIDIN, CUB, EGF, LAMININ , AND ZINC METALLOPROTEASE DOMAIN CONTAINING"/>
    <property type="match status" value="1"/>
</dbReference>
<dbReference type="PROSITE" id="PS51864">
    <property type="entry name" value="ASTACIN"/>
    <property type="match status" value="1"/>
</dbReference>
<comment type="cofactor">
    <cofactor evidence="1">
        <name>Zn(2+)</name>
        <dbReference type="ChEBI" id="CHEBI:29105"/>
    </cofactor>
    <text evidence="1">Binds 1 zinc ion per subunit.</text>
</comment>
<keyword evidence="1" id="KW-0645">Protease</keyword>
<dbReference type="InterPro" id="IPR006026">
    <property type="entry name" value="Peptidase_Metallo"/>
</dbReference>
<keyword evidence="1" id="KW-0378">Hydrolase</keyword>
<protein>
    <submittedName>
        <fullName evidence="2">M12 family metallopeptidase</fullName>
    </submittedName>
</protein>
<dbReference type="GO" id="GO:0006508">
    <property type="term" value="P:proteolysis"/>
    <property type="evidence" value="ECO:0007669"/>
    <property type="project" value="UniProtKB-KW"/>
</dbReference>
<dbReference type="GO" id="GO:0008270">
    <property type="term" value="F:zinc ion binding"/>
    <property type="evidence" value="ECO:0007669"/>
    <property type="project" value="UniProtKB-UniRule"/>
</dbReference>
<dbReference type="SUPFAM" id="SSF55486">
    <property type="entry name" value="Metalloproteases ('zincins'), catalytic domain"/>
    <property type="match status" value="1"/>
</dbReference>